<protein>
    <submittedName>
        <fullName evidence="1">Uncharacterized protein</fullName>
    </submittedName>
</protein>
<proteinExistence type="predicted"/>
<evidence type="ECO:0000313" key="1">
    <source>
        <dbReference type="EMBL" id="KAJ7530879.1"/>
    </source>
</evidence>
<dbReference type="Proteomes" id="UP001162992">
    <property type="component" value="Chromosome 14"/>
</dbReference>
<reference evidence="2" key="1">
    <citation type="journal article" date="2024" name="Proc. Natl. Acad. Sci. U.S.A.">
        <title>Extraordinary preservation of gene collinearity over three hundred million years revealed in homosporous lycophytes.</title>
        <authorList>
            <person name="Li C."/>
            <person name="Wickell D."/>
            <person name="Kuo L.Y."/>
            <person name="Chen X."/>
            <person name="Nie B."/>
            <person name="Liao X."/>
            <person name="Peng D."/>
            <person name="Ji J."/>
            <person name="Jenkins J."/>
            <person name="Williams M."/>
            <person name="Shu S."/>
            <person name="Plott C."/>
            <person name="Barry K."/>
            <person name="Rajasekar S."/>
            <person name="Grimwood J."/>
            <person name="Han X."/>
            <person name="Sun S."/>
            <person name="Hou Z."/>
            <person name="He W."/>
            <person name="Dai G."/>
            <person name="Sun C."/>
            <person name="Schmutz J."/>
            <person name="Leebens-Mack J.H."/>
            <person name="Li F.W."/>
            <person name="Wang L."/>
        </authorList>
    </citation>
    <scope>NUCLEOTIDE SEQUENCE [LARGE SCALE GENOMIC DNA]</scope>
    <source>
        <strain evidence="2">cv. PW_Plant_1</strain>
    </source>
</reference>
<evidence type="ECO:0000313" key="2">
    <source>
        <dbReference type="Proteomes" id="UP001162992"/>
    </source>
</evidence>
<gene>
    <name evidence="1" type="ORF">O6H91_14G023200</name>
</gene>
<name>A0ACC2BM79_DIPCM</name>
<sequence>MQPLSPSNSGTKSSCRPKRTRQCTGFALSITTEKATFKKPFTAQQKAHVLRPLTEINGRNSPRVKSYDSASNIKKEACTLVSNKGEKALEENTNNMPGGRWVTASKYHSDSSMRSASKPPFSAVPDRKSITRKPTSLGQNLQNLMSTKKVDSRVTKRSDLKGHMSSFWGAQAKTASQSLNHVKEQTMARSNMANSSALATNTLNPLKENLTCSKRVSETKLPDKDEANAILHSVSYWLSQIQLAEVAEKHHVSVALFRLSLQCGAEPTHKILESMKHYKKQYSAVAGGIENILLDVENGTFVQTADLLAVNVKTSDSLASTSAITTVPQKQSAHTFERSATICSAGETKVLCESKDLNEDVEGLAQIEVCDALEDFLIGPTLHITETKDDSSKTSADKLKMINGKDTKKKQVEDSRCNLNDGDCSSNIQFSDEDQRFSLKYEKPFLDQSNEERSRDSCSSNIHPKTEERPCSPTDVASAALPADYETRSSIILTSTSNDTSNAKPGLVPASRTPGQCSRIAKCSSQSQVDKTMIPPRRTPRRACALRSSAPRCEQKCNKEVERLSSAQKVEPDSELSVTSQVESQHASAEQEQCLEFLGVSAYEHQKDKFGDICNVSHDLSDKAAGLVITMDVDSLMKEVVSCIISSSTDDMEDMEAVLDPQLLQTQKVVECSSIWPVPVKDMGERSLAMNIEKDNAMEPAKGTEAGRFVNCSLVTDPKNAGGSQSPCKLSDDNTTQSPNLSELLADNTFQQDSSDLNADHYMDTIVPKNSKLDKMEIQYGTEYDSDLVAAEKTKNVHLAACSEPVTEQQEAQQVERKPDNKCQRTSSNSDKFASLQAATTDSSVAVTGIFLSTPMNDVKLFLGKKEAGDDTEEQLNSALISKCITPTVPDGRISSLKSNLKTRGTRSKTQSTHSAEETEKKLMIELQVPDAAVEIAHDEGIQIPITSANTKIEDKPKVLDYRNSFQKPPAKAISLKSSRHCGNQGKVHRRKVQEISAGYHTPKFDSFECYQMSPKTASVKGKRCVLRSTERICSSSVVFEVDQKENVQSSTTRKTRSCKSEYKRSGIMTEAKGRCFRKSAEFQRSVVGIVAKNLEMELGNEIICKDKERNEVQTKSIGHLPRDGASNVDSSAQTMGTPGSVRRSERLQRINSRLKYASPTSN</sequence>
<keyword evidence="2" id="KW-1185">Reference proteome</keyword>
<comment type="caution">
    <text evidence="1">The sequence shown here is derived from an EMBL/GenBank/DDBJ whole genome shotgun (WGS) entry which is preliminary data.</text>
</comment>
<dbReference type="EMBL" id="CM055105">
    <property type="protein sequence ID" value="KAJ7530879.1"/>
    <property type="molecule type" value="Genomic_DNA"/>
</dbReference>
<organism evidence="1 2">
    <name type="scientific">Diphasiastrum complanatum</name>
    <name type="common">Issler's clubmoss</name>
    <name type="synonym">Lycopodium complanatum</name>
    <dbReference type="NCBI Taxonomy" id="34168"/>
    <lineage>
        <taxon>Eukaryota</taxon>
        <taxon>Viridiplantae</taxon>
        <taxon>Streptophyta</taxon>
        <taxon>Embryophyta</taxon>
        <taxon>Tracheophyta</taxon>
        <taxon>Lycopodiopsida</taxon>
        <taxon>Lycopodiales</taxon>
        <taxon>Lycopodiaceae</taxon>
        <taxon>Lycopodioideae</taxon>
        <taxon>Diphasiastrum</taxon>
    </lineage>
</organism>
<accession>A0ACC2BM79</accession>